<gene>
    <name evidence="1" type="ORF">MENT_LOCUS8439</name>
</gene>
<protein>
    <submittedName>
        <fullName evidence="1">Uncharacterized protein</fullName>
    </submittedName>
</protein>
<sequence length="94" mass="11382">MSEKLFFFFSFSIKQHICVICHLFKIKKMIEAVRCRLGGKTPKTELDFNFIPVTKRHFRESREWRRKRGRIIAKIRALGRFQLAFLLSRMPVFF</sequence>
<dbReference type="EMBL" id="CAJEWN010000036">
    <property type="protein sequence ID" value="CAD2145925.1"/>
    <property type="molecule type" value="Genomic_DNA"/>
</dbReference>
<dbReference type="AlphaFoldDB" id="A0A6V7U4X4"/>
<evidence type="ECO:0000313" key="2">
    <source>
        <dbReference type="Proteomes" id="UP000580250"/>
    </source>
</evidence>
<reference evidence="1 2" key="1">
    <citation type="submission" date="2020-08" db="EMBL/GenBank/DDBJ databases">
        <authorList>
            <person name="Koutsovoulos G."/>
            <person name="Danchin GJ E."/>
        </authorList>
    </citation>
    <scope>NUCLEOTIDE SEQUENCE [LARGE SCALE GENOMIC DNA]</scope>
</reference>
<name>A0A6V7U4X4_MELEN</name>
<comment type="caution">
    <text evidence="1">The sequence shown here is derived from an EMBL/GenBank/DDBJ whole genome shotgun (WGS) entry which is preliminary data.</text>
</comment>
<evidence type="ECO:0000313" key="1">
    <source>
        <dbReference type="EMBL" id="CAD2145925.1"/>
    </source>
</evidence>
<organism evidence="1 2">
    <name type="scientific">Meloidogyne enterolobii</name>
    <name type="common">Root-knot nematode worm</name>
    <name type="synonym">Meloidogyne mayaguensis</name>
    <dbReference type="NCBI Taxonomy" id="390850"/>
    <lineage>
        <taxon>Eukaryota</taxon>
        <taxon>Metazoa</taxon>
        <taxon>Ecdysozoa</taxon>
        <taxon>Nematoda</taxon>
        <taxon>Chromadorea</taxon>
        <taxon>Rhabditida</taxon>
        <taxon>Tylenchina</taxon>
        <taxon>Tylenchomorpha</taxon>
        <taxon>Tylenchoidea</taxon>
        <taxon>Meloidogynidae</taxon>
        <taxon>Meloidogyninae</taxon>
        <taxon>Meloidogyne</taxon>
    </lineage>
</organism>
<accession>A0A6V7U4X4</accession>
<proteinExistence type="predicted"/>
<dbReference type="Proteomes" id="UP000580250">
    <property type="component" value="Unassembled WGS sequence"/>
</dbReference>